<dbReference type="Pfam" id="PF05368">
    <property type="entry name" value="NmrA"/>
    <property type="match status" value="1"/>
</dbReference>
<dbReference type="PANTHER" id="PTHR42748:SF14">
    <property type="entry name" value="SNOAL-LIKE DOMAIN-CONTAINING PROTEIN"/>
    <property type="match status" value="1"/>
</dbReference>
<evidence type="ECO:0000256" key="1">
    <source>
        <dbReference type="ARBA" id="ARBA00006328"/>
    </source>
</evidence>
<dbReference type="InParanoid" id="A7EXY0"/>
<dbReference type="Gene3D" id="3.40.50.720">
    <property type="entry name" value="NAD(P)-binding Rossmann-like Domain"/>
    <property type="match status" value="1"/>
</dbReference>
<dbReference type="InterPro" id="IPR051164">
    <property type="entry name" value="NmrA-like_oxidored"/>
</dbReference>
<dbReference type="EMBL" id="CH476635">
    <property type="protein sequence ID" value="EDN94322.1"/>
    <property type="molecule type" value="Genomic_DNA"/>
</dbReference>
<dbReference type="InterPro" id="IPR008030">
    <property type="entry name" value="NmrA-like"/>
</dbReference>
<dbReference type="eggNOG" id="ENOG502SKBT">
    <property type="taxonomic scope" value="Eukaryota"/>
</dbReference>
<keyword evidence="2" id="KW-0521">NADP</keyword>
<name>A7EXY0_SCLS1</name>
<dbReference type="SUPFAM" id="SSF51735">
    <property type="entry name" value="NAD(P)-binding Rossmann-fold domains"/>
    <property type="match status" value="1"/>
</dbReference>
<evidence type="ECO:0000313" key="4">
    <source>
        <dbReference type="EMBL" id="EDN94322.1"/>
    </source>
</evidence>
<dbReference type="InterPro" id="IPR036291">
    <property type="entry name" value="NAD(P)-bd_dom_sf"/>
</dbReference>
<accession>A7EXY0</accession>
<proteinExistence type="inferred from homology"/>
<feature type="domain" description="NmrA-like" evidence="3">
    <location>
        <begin position="5"/>
        <end position="278"/>
    </location>
</feature>
<dbReference type="HOGENOM" id="CLU_007383_8_0_1"/>
<dbReference type="PANTHER" id="PTHR42748">
    <property type="entry name" value="NITROGEN METABOLITE REPRESSION PROTEIN NMRA FAMILY MEMBER"/>
    <property type="match status" value="1"/>
</dbReference>
<keyword evidence="5" id="KW-1185">Reference proteome</keyword>
<sequence>MAALKEILVIGGTGAQGIPVVKALAQSGRYTVRILTRDTNSPRAKELIALGNVTLIQGHQDNQKDLHRAFRGVYGAWVNTDGFTLGEKDELFYGFRAYEIARGEGVQHYVWANIEYGLKLAKWNEDYHCGHMTSKGRIGEFILAQGQEGMKTSLFTTGPYMDMLLGGLLVPIEESDGTFVWKNPSSKHFKPPKMFLAYIEANLIPEDGKIPFIALQDVGVYNLWIFDNPSESAGFDLSVVTDTVSFAEVAKIFTKVTGKKGVHEYLTHEDYRKFAEPYPNAYVNWSLGPDVHRDESVMLWADNFAAWWRYWGEGVTPKRDLAILDRIHPNRIKSLEEWMKLVKYDGKRRNVLKMVEDWEVKSGAPFEPEKTAA</sequence>
<organism evidence="4 5">
    <name type="scientific">Sclerotinia sclerotiorum (strain ATCC 18683 / 1980 / Ss-1)</name>
    <name type="common">White mold</name>
    <name type="synonym">Whetzelinia sclerotiorum</name>
    <dbReference type="NCBI Taxonomy" id="665079"/>
    <lineage>
        <taxon>Eukaryota</taxon>
        <taxon>Fungi</taxon>
        <taxon>Dikarya</taxon>
        <taxon>Ascomycota</taxon>
        <taxon>Pezizomycotina</taxon>
        <taxon>Leotiomycetes</taxon>
        <taxon>Helotiales</taxon>
        <taxon>Sclerotiniaceae</taxon>
        <taxon>Sclerotinia</taxon>
    </lineage>
</organism>
<reference evidence="5" key="1">
    <citation type="journal article" date="2011" name="PLoS Genet.">
        <title>Genomic analysis of the necrotrophic fungal pathogens Sclerotinia sclerotiorum and Botrytis cinerea.</title>
        <authorList>
            <person name="Amselem J."/>
            <person name="Cuomo C.A."/>
            <person name="van Kan J.A."/>
            <person name="Viaud M."/>
            <person name="Benito E.P."/>
            <person name="Couloux A."/>
            <person name="Coutinho P.M."/>
            <person name="de Vries R.P."/>
            <person name="Dyer P.S."/>
            <person name="Fillinger S."/>
            <person name="Fournier E."/>
            <person name="Gout L."/>
            <person name="Hahn M."/>
            <person name="Kohn L."/>
            <person name="Lapalu N."/>
            <person name="Plummer K.M."/>
            <person name="Pradier J.M."/>
            <person name="Quevillon E."/>
            <person name="Sharon A."/>
            <person name="Simon A."/>
            <person name="ten Have A."/>
            <person name="Tudzynski B."/>
            <person name="Tudzynski P."/>
            <person name="Wincker P."/>
            <person name="Andrew M."/>
            <person name="Anthouard V."/>
            <person name="Beever R.E."/>
            <person name="Beffa R."/>
            <person name="Benoit I."/>
            <person name="Bouzid O."/>
            <person name="Brault B."/>
            <person name="Chen Z."/>
            <person name="Choquer M."/>
            <person name="Collemare J."/>
            <person name="Cotton P."/>
            <person name="Danchin E.G."/>
            <person name="Da Silva C."/>
            <person name="Gautier A."/>
            <person name="Giraud C."/>
            <person name="Giraud T."/>
            <person name="Gonzalez C."/>
            <person name="Grossetete S."/>
            <person name="Guldener U."/>
            <person name="Henrissat B."/>
            <person name="Howlett B.J."/>
            <person name="Kodira C."/>
            <person name="Kretschmer M."/>
            <person name="Lappartient A."/>
            <person name="Leroch M."/>
            <person name="Levis C."/>
            <person name="Mauceli E."/>
            <person name="Neuveglise C."/>
            <person name="Oeser B."/>
            <person name="Pearson M."/>
            <person name="Poulain J."/>
            <person name="Poussereau N."/>
            <person name="Quesneville H."/>
            <person name="Rascle C."/>
            <person name="Schumacher J."/>
            <person name="Segurens B."/>
            <person name="Sexton A."/>
            <person name="Silva E."/>
            <person name="Sirven C."/>
            <person name="Soanes D.M."/>
            <person name="Talbot N.J."/>
            <person name="Templeton M."/>
            <person name="Yandava C."/>
            <person name="Yarden O."/>
            <person name="Zeng Q."/>
            <person name="Rollins J.A."/>
            <person name="Lebrun M.H."/>
            <person name="Dickman M."/>
        </authorList>
    </citation>
    <scope>NUCLEOTIDE SEQUENCE [LARGE SCALE GENOMIC DNA]</scope>
    <source>
        <strain evidence="5">ATCC 18683 / 1980 / Ss-1</strain>
    </source>
</reference>
<evidence type="ECO:0000256" key="2">
    <source>
        <dbReference type="ARBA" id="ARBA00022857"/>
    </source>
</evidence>
<dbReference type="Gene3D" id="3.90.25.10">
    <property type="entry name" value="UDP-galactose 4-epimerase, domain 1"/>
    <property type="match status" value="1"/>
</dbReference>
<evidence type="ECO:0000259" key="3">
    <source>
        <dbReference type="Pfam" id="PF05368"/>
    </source>
</evidence>
<gene>
    <name evidence="4" type="ORF">SS1G_10195</name>
</gene>
<dbReference type="KEGG" id="ssl:SS1G_10195"/>
<protein>
    <recommendedName>
        <fullName evidence="3">NmrA-like domain-containing protein</fullName>
    </recommendedName>
</protein>
<dbReference type="STRING" id="665079.A7EXY0"/>
<dbReference type="Proteomes" id="UP000001312">
    <property type="component" value="Unassembled WGS sequence"/>
</dbReference>
<dbReference type="OMA" id="PGAYVNW"/>
<dbReference type="GO" id="GO:0005634">
    <property type="term" value="C:nucleus"/>
    <property type="evidence" value="ECO:0000318"/>
    <property type="project" value="GO_Central"/>
</dbReference>
<evidence type="ECO:0000313" key="5">
    <source>
        <dbReference type="Proteomes" id="UP000001312"/>
    </source>
</evidence>
<comment type="similarity">
    <text evidence="1">Belongs to the NmrA-type oxidoreductase family.</text>
</comment>
<dbReference type="GeneID" id="5485086"/>
<dbReference type="AlphaFoldDB" id="A7EXY0"/>
<dbReference type="RefSeq" id="XP_001588648.1">
    <property type="nucleotide sequence ID" value="XM_001588598.1"/>
</dbReference>